<comment type="subcellular location">
    <subcellularLocation>
        <location evidence="2">Cytoplasm</location>
    </subcellularLocation>
    <subcellularLocation>
        <location evidence="1">Nucleus</location>
    </subcellularLocation>
</comment>
<reference evidence="10 11" key="1">
    <citation type="journal article" date="2022" name="bioRxiv">
        <title>Genomics of Preaxostyla Flagellates Illuminates Evolutionary Transitions and the Path Towards Mitochondrial Loss.</title>
        <authorList>
            <person name="Novak L.V.F."/>
            <person name="Treitli S.C."/>
            <person name="Pyrih J."/>
            <person name="Halakuc P."/>
            <person name="Pipaliya S.V."/>
            <person name="Vacek V."/>
            <person name="Brzon O."/>
            <person name="Soukal P."/>
            <person name="Eme L."/>
            <person name="Dacks J.B."/>
            <person name="Karnkowska A."/>
            <person name="Elias M."/>
            <person name="Hampl V."/>
        </authorList>
    </citation>
    <scope>NUCLEOTIDE SEQUENCE [LARGE SCALE GENOMIC DNA]</scope>
    <source>
        <strain evidence="10">NAU3</strain>
        <tissue evidence="10">Gut</tissue>
    </source>
</reference>
<comment type="similarity">
    <text evidence="3">Belongs to the RNase PH family.</text>
</comment>
<evidence type="ECO:0000313" key="10">
    <source>
        <dbReference type="EMBL" id="KAK2957453.1"/>
    </source>
</evidence>
<evidence type="ECO:0000256" key="5">
    <source>
        <dbReference type="ARBA" id="ARBA00022552"/>
    </source>
</evidence>
<dbReference type="Gene3D" id="3.30.230.70">
    <property type="entry name" value="GHMP Kinase, N-terminal domain"/>
    <property type="match status" value="1"/>
</dbReference>
<keyword evidence="11" id="KW-1185">Reference proteome</keyword>
<dbReference type="InterPro" id="IPR020568">
    <property type="entry name" value="Ribosomal_Su5_D2-typ_SF"/>
</dbReference>
<protein>
    <submittedName>
        <fullName evidence="10">3' exoribonuclease family, domain 1</fullName>
    </submittedName>
</protein>
<name>A0ABQ9Y135_9EUKA</name>
<evidence type="ECO:0000256" key="6">
    <source>
        <dbReference type="ARBA" id="ARBA00022835"/>
    </source>
</evidence>
<evidence type="ECO:0000256" key="8">
    <source>
        <dbReference type="ARBA" id="ARBA00023242"/>
    </source>
</evidence>
<evidence type="ECO:0000259" key="9">
    <source>
        <dbReference type="Pfam" id="PF01138"/>
    </source>
</evidence>
<dbReference type="PANTHER" id="PTHR11953">
    <property type="entry name" value="EXOSOME COMPLEX COMPONENT"/>
    <property type="match status" value="1"/>
</dbReference>
<keyword evidence="5" id="KW-0698">rRNA processing</keyword>
<dbReference type="InterPro" id="IPR027408">
    <property type="entry name" value="PNPase/RNase_PH_dom_sf"/>
</dbReference>
<proteinExistence type="inferred from homology"/>
<gene>
    <name evidence="10" type="ORF">BLNAU_7609</name>
</gene>
<dbReference type="PANTHER" id="PTHR11953:SF2">
    <property type="entry name" value="EXOSOME COMPLEX COMPONENT MTR3"/>
    <property type="match status" value="1"/>
</dbReference>
<evidence type="ECO:0000256" key="3">
    <source>
        <dbReference type="ARBA" id="ARBA00006678"/>
    </source>
</evidence>
<feature type="domain" description="Exoribonuclease phosphorolytic" evidence="9">
    <location>
        <begin position="79"/>
        <end position="152"/>
    </location>
</feature>
<keyword evidence="8" id="KW-0539">Nucleus</keyword>
<evidence type="ECO:0000313" key="11">
    <source>
        <dbReference type="Proteomes" id="UP001281761"/>
    </source>
</evidence>
<organism evidence="10 11">
    <name type="scientific">Blattamonas nauphoetae</name>
    <dbReference type="NCBI Taxonomy" id="2049346"/>
    <lineage>
        <taxon>Eukaryota</taxon>
        <taxon>Metamonada</taxon>
        <taxon>Preaxostyla</taxon>
        <taxon>Oxymonadida</taxon>
        <taxon>Blattamonas</taxon>
    </lineage>
</organism>
<dbReference type="SUPFAM" id="SSF54211">
    <property type="entry name" value="Ribosomal protein S5 domain 2-like"/>
    <property type="match status" value="1"/>
</dbReference>
<evidence type="ECO:0000256" key="2">
    <source>
        <dbReference type="ARBA" id="ARBA00004496"/>
    </source>
</evidence>
<keyword evidence="4" id="KW-0963">Cytoplasm</keyword>
<dbReference type="Pfam" id="PF01138">
    <property type="entry name" value="RNase_PH"/>
    <property type="match status" value="1"/>
</dbReference>
<dbReference type="InterPro" id="IPR001247">
    <property type="entry name" value="ExoRNase_PH_dom1"/>
</dbReference>
<evidence type="ECO:0000256" key="4">
    <source>
        <dbReference type="ARBA" id="ARBA00022490"/>
    </source>
</evidence>
<keyword evidence="7" id="KW-0694">RNA-binding</keyword>
<dbReference type="EMBL" id="JARBJD010000046">
    <property type="protein sequence ID" value="KAK2957453.1"/>
    <property type="molecule type" value="Genomic_DNA"/>
</dbReference>
<dbReference type="InterPro" id="IPR050080">
    <property type="entry name" value="RNase_PH"/>
</dbReference>
<dbReference type="Proteomes" id="UP001281761">
    <property type="component" value="Unassembled WGS sequence"/>
</dbReference>
<evidence type="ECO:0000256" key="7">
    <source>
        <dbReference type="ARBA" id="ARBA00022884"/>
    </source>
</evidence>
<sequence length="265" mass="28491">MGRTQVFCSVFGPKEKQRGNKSQDADITCTVASFPHLSHPNSLTLDVPDPDTNEVSETLALYEMERLSIVNPFSTTLPSIHSQTDKRKQQATNDENVLLSSTVLSSIRSAIRGEVYKKSCIEVSLMILSDDGGLLPACINAATLALVDANIELISLICTSQVHVFPGNSESGIPPRYFLDPSRAESTDSAGSIVVSVLWDVNQYIGEPNAATDSFVTSSNTIAHFEAHGSLTDQEIDKATELCLSGCTSVGAAFRTTLLNSHDPL</sequence>
<comment type="caution">
    <text evidence="10">The sequence shown here is derived from an EMBL/GenBank/DDBJ whole genome shotgun (WGS) entry which is preliminary data.</text>
</comment>
<keyword evidence="6" id="KW-0271">Exosome</keyword>
<evidence type="ECO:0000256" key="1">
    <source>
        <dbReference type="ARBA" id="ARBA00004123"/>
    </source>
</evidence>
<accession>A0ABQ9Y135</accession>